<dbReference type="Pfam" id="PF02684">
    <property type="entry name" value="LpxB"/>
    <property type="match status" value="1"/>
</dbReference>
<dbReference type="PANTHER" id="PTHR30372:SF4">
    <property type="entry name" value="LIPID-A-DISACCHARIDE SYNTHASE, MITOCHONDRIAL-RELATED"/>
    <property type="match status" value="1"/>
</dbReference>
<gene>
    <name evidence="11" type="ORF">Cha6605_3562</name>
</gene>
<keyword evidence="4" id="KW-0444">Lipid biosynthesis</keyword>
<evidence type="ECO:0000256" key="3">
    <source>
        <dbReference type="ARBA" id="ARBA00020902"/>
    </source>
</evidence>
<evidence type="ECO:0000256" key="10">
    <source>
        <dbReference type="NCBIfam" id="TIGR00215"/>
    </source>
</evidence>
<dbReference type="GO" id="GO:0008915">
    <property type="term" value="F:lipid-A-disaccharide synthase activity"/>
    <property type="evidence" value="ECO:0007669"/>
    <property type="project" value="UniProtKB-UniRule"/>
</dbReference>
<dbReference type="GO" id="GO:0005543">
    <property type="term" value="F:phospholipid binding"/>
    <property type="evidence" value="ECO:0007669"/>
    <property type="project" value="TreeGrafter"/>
</dbReference>
<dbReference type="HOGENOM" id="CLU_036577_3_0_3"/>
<dbReference type="AlphaFoldDB" id="K9UJB7"/>
<keyword evidence="8" id="KW-0443">Lipid metabolism</keyword>
<comment type="function">
    <text evidence="1">Condensation of UDP-2,3-diacylglucosamine and 2,3-diacylglucosamine-1-phosphate to form lipid A disaccharide, a precursor of lipid A, a phosphorylated glycolipid that anchors the lipopolysaccharide to the outer membrane of the cell.</text>
</comment>
<organism evidence="11 12">
    <name type="scientific">Chamaesiphon minutus (strain ATCC 27169 / PCC 6605)</name>
    <dbReference type="NCBI Taxonomy" id="1173020"/>
    <lineage>
        <taxon>Bacteria</taxon>
        <taxon>Bacillati</taxon>
        <taxon>Cyanobacteriota</taxon>
        <taxon>Cyanophyceae</taxon>
        <taxon>Gomontiellales</taxon>
        <taxon>Chamaesiphonaceae</taxon>
        <taxon>Chamaesiphon</taxon>
    </lineage>
</organism>
<sequence>MKTIFISTGEVSGDLQGALLVTALKRLGAAAGIDLNIVALGGSKMAAAGAIILVDTAVISAMGFWEALIYARSSTQVRNIAKQYLQTTPPDIIILIDYIATNIQIGNYAHTELPKVPIYYYIAPQEWVWSMGKKNTQAIVKFTDEIFAIFPGEAHYFAQQGAKAKFIGHPLVDRVATIPSREVARDKLGITEDEVAIALIPASRKQELKYLLPAIFAAARKIQSQLPNVRFWIPLSRPDFQAEIESQIKAYQIDATLITQNADLVLSSADLAITKCGTVSLELALLNIPQVTIYRVSRVTAWIAKHVLKFSIPYMSPPNLIAVKSIVPELMQDDANPARIAVESLELILNIERRARMLADYSQMRAVLGETGVCDRVAKEILSKI</sequence>
<keyword evidence="5" id="KW-0441">Lipid A biosynthesis</keyword>
<dbReference type="Proteomes" id="UP000010366">
    <property type="component" value="Chromosome"/>
</dbReference>
<protein>
    <recommendedName>
        <fullName evidence="3 10">Lipid-A-disaccharide synthase</fullName>
        <ecNumber evidence="2 10">2.4.1.182</ecNumber>
    </recommendedName>
</protein>
<dbReference type="PANTHER" id="PTHR30372">
    <property type="entry name" value="LIPID-A-DISACCHARIDE SYNTHASE"/>
    <property type="match status" value="1"/>
</dbReference>
<evidence type="ECO:0000256" key="7">
    <source>
        <dbReference type="ARBA" id="ARBA00022679"/>
    </source>
</evidence>
<name>K9UJB7_CHAP6</name>
<evidence type="ECO:0000256" key="2">
    <source>
        <dbReference type="ARBA" id="ARBA00012687"/>
    </source>
</evidence>
<dbReference type="EMBL" id="CP003600">
    <property type="protein sequence ID" value="AFY94551.1"/>
    <property type="molecule type" value="Genomic_DNA"/>
</dbReference>
<dbReference type="KEGG" id="cmp:Cha6605_3562"/>
<accession>K9UJB7</accession>
<dbReference type="eggNOG" id="COG0763">
    <property type="taxonomic scope" value="Bacteria"/>
</dbReference>
<evidence type="ECO:0000256" key="5">
    <source>
        <dbReference type="ARBA" id="ARBA00022556"/>
    </source>
</evidence>
<dbReference type="InterPro" id="IPR003835">
    <property type="entry name" value="Glyco_trans_19"/>
</dbReference>
<keyword evidence="6" id="KW-0328">Glycosyltransferase</keyword>
<proteinExistence type="predicted"/>
<evidence type="ECO:0000256" key="9">
    <source>
        <dbReference type="ARBA" id="ARBA00048975"/>
    </source>
</evidence>
<dbReference type="NCBIfam" id="TIGR00215">
    <property type="entry name" value="lpxB"/>
    <property type="match status" value="1"/>
</dbReference>
<dbReference type="RefSeq" id="WP_015160677.1">
    <property type="nucleotide sequence ID" value="NC_019697.1"/>
</dbReference>
<evidence type="ECO:0000256" key="4">
    <source>
        <dbReference type="ARBA" id="ARBA00022516"/>
    </source>
</evidence>
<reference evidence="11 12" key="1">
    <citation type="submission" date="2012-05" db="EMBL/GenBank/DDBJ databases">
        <title>Finished chromosome of genome of Chamaesiphon sp. PCC 6605.</title>
        <authorList>
            <consortium name="US DOE Joint Genome Institute"/>
            <person name="Gugger M."/>
            <person name="Coursin T."/>
            <person name="Rippka R."/>
            <person name="Tandeau De Marsac N."/>
            <person name="Huntemann M."/>
            <person name="Wei C.-L."/>
            <person name="Han J."/>
            <person name="Detter J.C."/>
            <person name="Han C."/>
            <person name="Tapia R."/>
            <person name="Chen A."/>
            <person name="Kyrpides N."/>
            <person name="Mavromatis K."/>
            <person name="Markowitz V."/>
            <person name="Szeto E."/>
            <person name="Ivanova N."/>
            <person name="Pagani I."/>
            <person name="Pati A."/>
            <person name="Goodwin L."/>
            <person name="Nordberg H.P."/>
            <person name="Cantor M.N."/>
            <person name="Hua S.X."/>
            <person name="Woyke T."/>
            <person name="Kerfeld C.A."/>
        </authorList>
    </citation>
    <scope>NUCLEOTIDE SEQUENCE [LARGE SCALE GENOMIC DNA]</scope>
    <source>
        <strain evidence="12">ATCC 27169 / PCC 6605</strain>
    </source>
</reference>
<dbReference type="GO" id="GO:0016020">
    <property type="term" value="C:membrane"/>
    <property type="evidence" value="ECO:0007669"/>
    <property type="project" value="GOC"/>
</dbReference>
<evidence type="ECO:0000313" key="11">
    <source>
        <dbReference type="EMBL" id="AFY94551.1"/>
    </source>
</evidence>
<dbReference type="STRING" id="1173020.Cha6605_3562"/>
<evidence type="ECO:0000256" key="1">
    <source>
        <dbReference type="ARBA" id="ARBA00002056"/>
    </source>
</evidence>
<dbReference type="EC" id="2.4.1.182" evidence="2 10"/>
<dbReference type="SUPFAM" id="SSF53756">
    <property type="entry name" value="UDP-Glycosyltransferase/glycogen phosphorylase"/>
    <property type="match status" value="1"/>
</dbReference>
<evidence type="ECO:0000256" key="8">
    <source>
        <dbReference type="ARBA" id="ARBA00023098"/>
    </source>
</evidence>
<dbReference type="PATRIC" id="fig|1173020.3.peg.4088"/>
<comment type="catalytic activity">
    <reaction evidence="9">
        <text>a lipid X + a UDP-2-N,3-O-bis[(3R)-3-hydroxyacyl]-alpha-D-glucosamine = a lipid A disaccharide + UDP + H(+)</text>
        <dbReference type="Rhea" id="RHEA:67828"/>
        <dbReference type="ChEBI" id="CHEBI:15378"/>
        <dbReference type="ChEBI" id="CHEBI:58223"/>
        <dbReference type="ChEBI" id="CHEBI:137748"/>
        <dbReference type="ChEBI" id="CHEBI:176338"/>
        <dbReference type="ChEBI" id="CHEBI:176343"/>
        <dbReference type="EC" id="2.4.1.182"/>
    </reaction>
</comment>
<evidence type="ECO:0000256" key="6">
    <source>
        <dbReference type="ARBA" id="ARBA00022676"/>
    </source>
</evidence>
<evidence type="ECO:0000313" key="12">
    <source>
        <dbReference type="Proteomes" id="UP000010366"/>
    </source>
</evidence>
<keyword evidence="12" id="KW-1185">Reference proteome</keyword>
<dbReference type="GO" id="GO:0009245">
    <property type="term" value="P:lipid A biosynthetic process"/>
    <property type="evidence" value="ECO:0007669"/>
    <property type="project" value="UniProtKB-UniRule"/>
</dbReference>
<keyword evidence="7" id="KW-0808">Transferase</keyword>